<proteinExistence type="predicted"/>
<dbReference type="EMBL" id="JAMZDX010000002">
    <property type="protein sequence ID" value="MCP2309560.1"/>
    <property type="molecule type" value="Genomic_DNA"/>
</dbReference>
<evidence type="ECO:0000313" key="2">
    <source>
        <dbReference type="Proteomes" id="UP001206483"/>
    </source>
</evidence>
<comment type="caution">
    <text evidence="1">The sequence shown here is derived from an EMBL/GenBank/DDBJ whole genome shotgun (WGS) entry which is preliminary data.</text>
</comment>
<name>A0ABT1IWN0_9ACTN</name>
<sequence length="82" mass="8987">MSCSVFVTASTRRWGSIDLRQKDRSFYLDDNALGLLAPAPTVVAHREGAAPRCVVQPITDYSCRENTAALLSNQKALLVPRP</sequence>
<reference evidence="1 2" key="1">
    <citation type="submission" date="2022-06" db="EMBL/GenBank/DDBJ databases">
        <title>Sequencing the genomes of 1000 actinobacteria strains.</title>
        <authorList>
            <person name="Klenk H.-P."/>
        </authorList>
    </citation>
    <scope>NUCLEOTIDE SEQUENCE [LARGE SCALE GENOMIC DNA]</scope>
    <source>
        <strain evidence="1 2">DSM 41656</strain>
    </source>
</reference>
<organism evidence="1 2">
    <name type="scientific">Kitasatospora paracochleata</name>
    <dbReference type="NCBI Taxonomy" id="58354"/>
    <lineage>
        <taxon>Bacteria</taxon>
        <taxon>Bacillati</taxon>
        <taxon>Actinomycetota</taxon>
        <taxon>Actinomycetes</taxon>
        <taxon>Kitasatosporales</taxon>
        <taxon>Streptomycetaceae</taxon>
        <taxon>Kitasatospora</taxon>
    </lineage>
</organism>
<protein>
    <submittedName>
        <fullName evidence="1">Uncharacterized protein</fullName>
    </submittedName>
</protein>
<dbReference type="Proteomes" id="UP001206483">
    <property type="component" value="Unassembled WGS sequence"/>
</dbReference>
<evidence type="ECO:0000313" key="1">
    <source>
        <dbReference type="EMBL" id="MCP2309560.1"/>
    </source>
</evidence>
<gene>
    <name evidence="1" type="ORF">FHR36_002684</name>
</gene>
<accession>A0ABT1IWN0</accession>
<keyword evidence="2" id="KW-1185">Reference proteome</keyword>